<dbReference type="InterPro" id="IPR008919">
    <property type="entry name" value="Retrov_capsid_N"/>
</dbReference>
<dbReference type="Gene3D" id="1.10.375.10">
    <property type="entry name" value="Human Immunodeficiency Virus Type 1 Capsid Protein"/>
    <property type="match status" value="1"/>
</dbReference>
<name>A0A9L0R2X8_HORSE</name>
<dbReference type="InterPro" id="IPR050462">
    <property type="entry name" value="Retroviral_Gag-Pol_poly"/>
</dbReference>
<dbReference type="InterPro" id="IPR036875">
    <property type="entry name" value="Znf_CCHC_sf"/>
</dbReference>
<reference evidence="3" key="3">
    <citation type="submission" date="2025-09" db="UniProtKB">
        <authorList>
            <consortium name="Ensembl"/>
        </authorList>
    </citation>
    <scope>IDENTIFICATION</scope>
    <source>
        <strain evidence="3">Thoroughbred</strain>
    </source>
</reference>
<evidence type="ECO:0000256" key="1">
    <source>
        <dbReference type="SAM" id="MobiDB-lite"/>
    </source>
</evidence>
<evidence type="ECO:0000313" key="3">
    <source>
        <dbReference type="Ensembl" id="ENSECAP00000057210.1"/>
    </source>
</evidence>
<feature type="domain" description="Core shell protein Gag P30" evidence="2">
    <location>
        <begin position="77"/>
        <end position="276"/>
    </location>
</feature>
<feature type="region of interest" description="Disordered" evidence="1">
    <location>
        <begin position="1"/>
        <end position="58"/>
    </location>
</feature>
<protein>
    <recommendedName>
        <fullName evidence="2">Core shell protein Gag P30 domain-containing protein</fullName>
    </recommendedName>
</protein>
<reference evidence="3 4" key="1">
    <citation type="journal article" date="2009" name="Science">
        <title>Genome sequence, comparative analysis, and population genetics of the domestic horse.</title>
        <authorList>
            <consortium name="Broad Institute Genome Sequencing Platform"/>
            <consortium name="Broad Institute Whole Genome Assembly Team"/>
            <person name="Wade C.M."/>
            <person name="Giulotto E."/>
            <person name="Sigurdsson S."/>
            <person name="Zoli M."/>
            <person name="Gnerre S."/>
            <person name="Imsland F."/>
            <person name="Lear T.L."/>
            <person name="Adelson D.L."/>
            <person name="Bailey E."/>
            <person name="Bellone R.R."/>
            <person name="Bloecker H."/>
            <person name="Distl O."/>
            <person name="Edgar R.C."/>
            <person name="Garber M."/>
            <person name="Leeb T."/>
            <person name="Mauceli E."/>
            <person name="MacLeod J.N."/>
            <person name="Penedo M.C.T."/>
            <person name="Raison J.M."/>
            <person name="Sharpe T."/>
            <person name="Vogel J."/>
            <person name="Andersson L."/>
            <person name="Antczak D.F."/>
            <person name="Biagi T."/>
            <person name="Binns M.M."/>
            <person name="Chowdhary B.P."/>
            <person name="Coleman S.J."/>
            <person name="Della Valle G."/>
            <person name="Fryc S."/>
            <person name="Guerin G."/>
            <person name="Hasegawa T."/>
            <person name="Hill E.W."/>
            <person name="Jurka J."/>
            <person name="Kiialainen A."/>
            <person name="Lindgren G."/>
            <person name="Liu J."/>
            <person name="Magnani E."/>
            <person name="Mickelson J.R."/>
            <person name="Murray J."/>
            <person name="Nergadze S.G."/>
            <person name="Onofrio R."/>
            <person name="Pedroni S."/>
            <person name="Piras M.F."/>
            <person name="Raudsepp T."/>
            <person name="Rocchi M."/>
            <person name="Roeed K.H."/>
            <person name="Ryder O.A."/>
            <person name="Searle S."/>
            <person name="Skow L."/>
            <person name="Swinburne J.E."/>
            <person name="Syvaenen A.C."/>
            <person name="Tozaki T."/>
            <person name="Valberg S.J."/>
            <person name="Vaudin M."/>
            <person name="White J.R."/>
            <person name="Zody M.C."/>
            <person name="Lander E.S."/>
            <person name="Lindblad-Toh K."/>
        </authorList>
    </citation>
    <scope>NUCLEOTIDE SEQUENCE [LARGE SCALE GENOMIC DNA]</scope>
    <source>
        <strain evidence="3 4">Thoroughbred</strain>
    </source>
</reference>
<dbReference type="GO" id="GO:0003676">
    <property type="term" value="F:nucleic acid binding"/>
    <property type="evidence" value="ECO:0007669"/>
    <property type="project" value="InterPro"/>
</dbReference>
<accession>A0A9L0R2X8</accession>
<dbReference type="InterPro" id="IPR003036">
    <property type="entry name" value="Gag_P30"/>
</dbReference>
<feature type="region of interest" description="Disordered" evidence="1">
    <location>
        <begin position="341"/>
        <end position="363"/>
    </location>
</feature>
<keyword evidence="4" id="KW-1185">Reference proteome</keyword>
<evidence type="ECO:0000313" key="4">
    <source>
        <dbReference type="Proteomes" id="UP000002281"/>
    </source>
</evidence>
<dbReference type="Pfam" id="PF02093">
    <property type="entry name" value="Gag_p30"/>
    <property type="match status" value="1"/>
</dbReference>
<dbReference type="PANTHER" id="PTHR33166">
    <property type="entry name" value="GAG_P30 DOMAIN-CONTAINING PROTEIN"/>
    <property type="match status" value="1"/>
</dbReference>
<dbReference type="GO" id="GO:0008270">
    <property type="term" value="F:zinc ion binding"/>
    <property type="evidence" value="ECO:0007669"/>
    <property type="project" value="InterPro"/>
</dbReference>
<reference evidence="3" key="2">
    <citation type="submission" date="2025-08" db="UniProtKB">
        <authorList>
            <consortium name="Ensembl"/>
        </authorList>
    </citation>
    <scope>IDENTIFICATION</scope>
    <source>
        <strain evidence="3">Thoroughbred</strain>
    </source>
</reference>
<proteinExistence type="predicted"/>
<dbReference type="GeneTree" id="ENSGT01040000240929"/>
<dbReference type="GO" id="GO:0019068">
    <property type="term" value="P:virion assembly"/>
    <property type="evidence" value="ECO:0007669"/>
    <property type="project" value="InterPro"/>
</dbReference>
<feature type="compositionally biased region" description="Polar residues" evidence="1">
    <location>
        <begin position="26"/>
        <end position="39"/>
    </location>
</feature>
<dbReference type="Proteomes" id="UP000002281">
    <property type="component" value="Chromosome X"/>
</dbReference>
<dbReference type="Gene3D" id="4.10.60.10">
    <property type="entry name" value="Zinc finger, CCHC-type"/>
    <property type="match status" value="1"/>
</dbReference>
<dbReference type="SUPFAM" id="SSF57756">
    <property type="entry name" value="Retrovirus zinc finger-like domains"/>
    <property type="match status" value="1"/>
</dbReference>
<evidence type="ECO:0000259" key="2">
    <source>
        <dbReference type="Pfam" id="PF02093"/>
    </source>
</evidence>
<sequence length="363" mass="41100">MSDEEVVVGAESPTDQSRNEPGAGTVSPSRTRQGTPFGQGSSGMGAGQFPLRQLPVGTNGQGPPAAYYWTYTPFSTSDLLNWKNQNPSYQEDPQKMTGWFTTIFSTHRPTWADIQSLLSIMLTGDERRLVVVKIREEAQHLHDEDPNQTPTPDVAIPQVEPSWDPNTDAGKALLSHYRRCVLAGLKKGVPKQRSLNKIQELRQETGENPAAFLERIYQAHGKYTDSDPEAPENLRMVNMTFIGQSAPDIRRKLNKVEGAIAMSPGQLVEITFKVYNAREEHKARPVKVLYAASLNWRNGEGDPRLRRKRLRKLERNQCAYCREKGHWKNECPRLEIDTKGERCLPPRRPMAPRVRDLEEEDDD</sequence>
<organism evidence="3 4">
    <name type="scientific">Equus caballus</name>
    <name type="common">Horse</name>
    <dbReference type="NCBI Taxonomy" id="9796"/>
    <lineage>
        <taxon>Eukaryota</taxon>
        <taxon>Metazoa</taxon>
        <taxon>Chordata</taxon>
        <taxon>Craniata</taxon>
        <taxon>Vertebrata</taxon>
        <taxon>Euteleostomi</taxon>
        <taxon>Mammalia</taxon>
        <taxon>Eutheria</taxon>
        <taxon>Laurasiatheria</taxon>
        <taxon>Perissodactyla</taxon>
        <taxon>Equidae</taxon>
        <taxon>Equus</taxon>
    </lineage>
</organism>
<dbReference type="Ensembl" id="ENSECAT00000146706.1">
    <property type="protein sequence ID" value="ENSECAP00000057210.1"/>
    <property type="gene ID" value="ENSECAG00000055137.1"/>
</dbReference>
<dbReference type="AlphaFoldDB" id="A0A9L0R2X8"/>
<dbReference type="SUPFAM" id="SSF47943">
    <property type="entry name" value="Retrovirus capsid protein, N-terminal core domain"/>
    <property type="match status" value="1"/>
</dbReference>